<feature type="region of interest" description="Disordered" evidence="1">
    <location>
        <begin position="1"/>
        <end position="23"/>
    </location>
</feature>
<comment type="caution">
    <text evidence="2">The sequence shown here is derived from an EMBL/GenBank/DDBJ whole genome shotgun (WGS) entry which is preliminary data.</text>
</comment>
<dbReference type="EMBL" id="BGZK01001160">
    <property type="protein sequence ID" value="GBP72909.1"/>
    <property type="molecule type" value="Genomic_DNA"/>
</dbReference>
<sequence length="114" mass="13391">MLKARKQRTKLGRSELPTNDAMRRFNAPRPLPLLHRVPILRHCDAFVTNFTATEFRYQGESCCTEPLIPLQWISGRKDRFRPIVVGTTWTKKRYYYAKKTTFRKGEIEAIGEDC</sequence>
<dbReference type="AlphaFoldDB" id="A0A4C1YE31"/>
<organism evidence="2 3">
    <name type="scientific">Eumeta variegata</name>
    <name type="common">Bagworm moth</name>
    <name type="synonym">Eumeta japonica</name>
    <dbReference type="NCBI Taxonomy" id="151549"/>
    <lineage>
        <taxon>Eukaryota</taxon>
        <taxon>Metazoa</taxon>
        <taxon>Ecdysozoa</taxon>
        <taxon>Arthropoda</taxon>
        <taxon>Hexapoda</taxon>
        <taxon>Insecta</taxon>
        <taxon>Pterygota</taxon>
        <taxon>Neoptera</taxon>
        <taxon>Endopterygota</taxon>
        <taxon>Lepidoptera</taxon>
        <taxon>Glossata</taxon>
        <taxon>Ditrysia</taxon>
        <taxon>Tineoidea</taxon>
        <taxon>Psychidae</taxon>
        <taxon>Oiketicinae</taxon>
        <taxon>Eumeta</taxon>
    </lineage>
</organism>
<gene>
    <name evidence="2" type="ORF">EVAR_63470_1</name>
</gene>
<protein>
    <submittedName>
        <fullName evidence="2">Uncharacterized protein</fullName>
    </submittedName>
</protein>
<keyword evidence="3" id="KW-1185">Reference proteome</keyword>
<feature type="compositionally biased region" description="Basic residues" evidence="1">
    <location>
        <begin position="1"/>
        <end position="11"/>
    </location>
</feature>
<name>A0A4C1YE31_EUMVA</name>
<dbReference type="Proteomes" id="UP000299102">
    <property type="component" value="Unassembled WGS sequence"/>
</dbReference>
<accession>A0A4C1YE31</accession>
<evidence type="ECO:0000313" key="3">
    <source>
        <dbReference type="Proteomes" id="UP000299102"/>
    </source>
</evidence>
<proteinExistence type="predicted"/>
<evidence type="ECO:0000313" key="2">
    <source>
        <dbReference type="EMBL" id="GBP72909.1"/>
    </source>
</evidence>
<evidence type="ECO:0000256" key="1">
    <source>
        <dbReference type="SAM" id="MobiDB-lite"/>
    </source>
</evidence>
<reference evidence="2 3" key="1">
    <citation type="journal article" date="2019" name="Commun. Biol.">
        <title>The bagworm genome reveals a unique fibroin gene that provides high tensile strength.</title>
        <authorList>
            <person name="Kono N."/>
            <person name="Nakamura H."/>
            <person name="Ohtoshi R."/>
            <person name="Tomita M."/>
            <person name="Numata K."/>
            <person name="Arakawa K."/>
        </authorList>
    </citation>
    <scope>NUCLEOTIDE SEQUENCE [LARGE SCALE GENOMIC DNA]</scope>
</reference>